<protein>
    <recommendedName>
        <fullName evidence="6">Chromosome partition protein Smc</fullName>
    </recommendedName>
</protein>
<evidence type="ECO:0000256" key="3">
    <source>
        <dbReference type="SAM" id="SignalP"/>
    </source>
</evidence>
<dbReference type="OrthoDB" id="5724883at2"/>
<keyword evidence="1" id="KW-0175">Coiled coil</keyword>
<keyword evidence="5" id="KW-1185">Reference proteome</keyword>
<sequence>MRLMLSNQLVTPVLRLLGLALLVVTTAKAATLSDEEETLARLEQTLENRQTTQQDIENDLLGDRTKATEAQADLEQAKQELVTAEAELTAARQAFSADAGQENSRALKKAEHSHKMAERGVRTRTKRLERVDRNLKESEAKLAATKKAIASLRSQIASQRQRLSEVAASLKAQADQDATAAAVTRVDSRPTPQPPKAPAKPVAPEPKPVEPPQPAAVAAKALQAPPAAAPKQVIALDQEALAYARGEMSRLESFLADGQPGRPSYRRLVLRGSKVQAVAFEFLGRDQYRAEVPVAAGKQQFEIGSHKFRRTIPASDDGEMYVFIYDAKRLSRPRLAIFRKSLLEHL</sequence>
<evidence type="ECO:0008006" key="6">
    <source>
        <dbReference type="Google" id="ProtNLM"/>
    </source>
</evidence>
<feature type="region of interest" description="Disordered" evidence="2">
    <location>
        <begin position="95"/>
        <end position="132"/>
    </location>
</feature>
<feature type="compositionally biased region" description="Low complexity" evidence="2">
    <location>
        <begin position="172"/>
        <end position="182"/>
    </location>
</feature>
<feature type="chain" id="PRO_5021783398" description="Chromosome partition protein Smc" evidence="3">
    <location>
        <begin position="30"/>
        <end position="346"/>
    </location>
</feature>
<dbReference type="RefSeq" id="WP_142905557.1">
    <property type="nucleotide sequence ID" value="NZ_ML660097.1"/>
</dbReference>
<dbReference type="Proteomes" id="UP000319732">
    <property type="component" value="Unassembled WGS sequence"/>
</dbReference>
<name>A0A545T888_9GAMM</name>
<dbReference type="AlphaFoldDB" id="A0A545T888"/>
<feature type="compositionally biased region" description="Basic and acidic residues" evidence="2">
    <location>
        <begin position="108"/>
        <end position="132"/>
    </location>
</feature>
<evidence type="ECO:0000313" key="5">
    <source>
        <dbReference type="Proteomes" id="UP000319732"/>
    </source>
</evidence>
<evidence type="ECO:0000256" key="1">
    <source>
        <dbReference type="SAM" id="Coils"/>
    </source>
</evidence>
<comment type="caution">
    <text evidence="4">The sequence shown here is derived from an EMBL/GenBank/DDBJ whole genome shotgun (WGS) entry which is preliminary data.</text>
</comment>
<reference evidence="4 5" key="1">
    <citation type="submission" date="2019-06" db="EMBL/GenBank/DDBJ databases">
        <title>Whole genome sequence for Cellvibrionaceae sp. R142.</title>
        <authorList>
            <person name="Wang G."/>
        </authorList>
    </citation>
    <scope>NUCLEOTIDE SEQUENCE [LARGE SCALE GENOMIC DNA]</scope>
    <source>
        <strain evidence="4 5">R142</strain>
    </source>
</reference>
<feature type="region of interest" description="Disordered" evidence="2">
    <location>
        <begin position="172"/>
        <end position="215"/>
    </location>
</feature>
<proteinExistence type="predicted"/>
<gene>
    <name evidence="4" type="ORF">FKG94_17140</name>
</gene>
<dbReference type="EMBL" id="VHSG01000018">
    <property type="protein sequence ID" value="TQV73429.1"/>
    <property type="molecule type" value="Genomic_DNA"/>
</dbReference>
<accession>A0A545T888</accession>
<keyword evidence="3" id="KW-0732">Signal</keyword>
<feature type="compositionally biased region" description="Pro residues" evidence="2">
    <location>
        <begin position="191"/>
        <end position="214"/>
    </location>
</feature>
<evidence type="ECO:0000256" key="2">
    <source>
        <dbReference type="SAM" id="MobiDB-lite"/>
    </source>
</evidence>
<feature type="signal peptide" evidence="3">
    <location>
        <begin position="1"/>
        <end position="29"/>
    </location>
</feature>
<organism evidence="4 5">
    <name type="scientific">Exilibacterium tricleocarpae</name>
    <dbReference type="NCBI Taxonomy" id="2591008"/>
    <lineage>
        <taxon>Bacteria</taxon>
        <taxon>Pseudomonadati</taxon>
        <taxon>Pseudomonadota</taxon>
        <taxon>Gammaproteobacteria</taxon>
        <taxon>Cellvibrionales</taxon>
        <taxon>Cellvibrionaceae</taxon>
        <taxon>Exilibacterium</taxon>
    </lineage>
</organism>
<evidence type="ECO:0000313" key="4">
    <source>
        <dbReference type="EMBL" id="TQV73429.1"/>
    </source>
</evidence>
<feature type="coiled-coil region" evidence="1">
    <location>
        <begin position="32"/>
        <end position="94"/>
    </location>
</feature>